<organism evidence="4 5">
    <name type="scientific">Trichuris muris</name>
    <name type="common">Mouse whipworm</name>
    <dbReference type="NCBI Taxonomy" id="70415"/>
    <lineage>
        <taxon>Eukaryota</taxon>
        <taxon>Metazoa</taxon>
        <taxon>Ecdysozoa</taxon>
        <taxon>Nematoda</taxon>
        <taxon>Enoplea</taxon>
        <taxon>Dorylaimia</taxon>
        <taxon>Trichinellida</taxon>
        <taxon>Trichuridae</taxon>
        <taxon>Trichuris</taxon>
    </lineage>
</organism>
<keyword evidence="2" id="KW-0812">Transmembrane</keyword>
<evidence type="ECO:0000256" key="3">
    <source>
        <dbReference type="SAM" id="SignalP"/>
    </source>
</evidence>
<dbReference type="InterPro" id="IPR009635">
    <property type="entry name" value="NPDC1"/>
</dbReference>
<evidence type="ECO:0000313" key="5">
    <source>
        <dbReference type="WBParaSite" id="TMUE_3000011898.1"/>
    </source>
</evidence>
<keyword evidence="2" id="KW-1133">Transmembrane helix</keyword>
<dbReference type="PANTHER" id="PTHR23352:SF2">
    <property type="entry name" value="NEURAL PROLIFERATION DIFFERENTIATION AND CONTROL PROTEIN 1"/>
    <property type="match status" value="1"/>
</dbReference>
<dbReference type="Pfam" id="PF06809">
    <property type="entry name" value="NPDC1"/>
    <property type="match status" value="1"/>
</dbReference>
<dbReference type="AlphaFoldDB" id="A0A5S6QXP3"/>
<feature type="transmembrane region" description="Helical" evidence="2">
    <location>
        <begin position="227"/>
        <end position="248"/>
    </location>
</feature>
<evidence type="ECO:0000313" key="4">
    <source>
        <dbReference type="Proteomes" id="UP000046395"/>
    </source>
</evidence>
<accession>A0A5S6QXP3</accession>
<dbReference type="PANTHER" id="PTHR23352">
    <property type="entry name" value="NEURAL PROLIFERATION DIFFERENTIATION AND CONTROL PROTEIN-1 NPDC-1 PROTEIN"/>
    <property type="match status" value="1"/>
</dbReference>
<evidence type="ECO:0000256" key="1">
    <source>
        <dbReference type="SAM" id="MobiDB-lite"/>
    </source>
</evidence>
<keyword evidence="2" id="KW-0472">Membrane</keyword>
<feature type="chain" id="PRO_5024336136" evidence="3">
    <location>
        <begin position="25"/>
        <end position="383"/>
    </location>
</feature>
<feature type="region of interest" description="Disordered" evidence="1">
    <location>
        <begin position="78"/>
        <end position="98"/>
    </location>
</feature>
<feature type="compositionally biased region" description="Acidic residues" evidence="1">
    <location>
        <begin position="320"/>
        <end position="331"/>
    </location>
</feature>
<dbReference type="WBParaSite" id="TMUE_3000011898.1">
    <property type="protein sequence ID" value="TMUE_3000011898.1"/>
    <property type="gene ID" value="WBGene00291020"/>
</dbReference>
<keyword evidence="3" id="KW-0732">Signal</keyword>
<feature type="signal peptide" evidence="3">
    <location>
        <begin position="1"/>
        <end position="24"/>
    </location>
</feature>
<feature type="compositionally biased region" description="Polar residues" evidence="1">
    <location>
        <begin position="78"/>
        <end position="87"/>
    </location>
</feature>
<sequence length="383" mass="41167">MKRKKSRCLLVVLRLGVLTHLWWATAGDGHFLPGDVGGTSTEGGDLLVEEILQHLSDGYVPYRTMVGSKIGQPIRQTKSGATVNTGPLTADKGDRQYTPPTAGDYGPSHIDLGENANTEGNVNESPFEIQFEEAMDPYDIVNIDRGLPEQSSFLSTIKSTVEANTSPSPAAVSSAAPKRKGEMEYDTFVNVPAMRTKDLQGPVSQPKPVALHASTKRLAGSEMGDTVFYAIAAVCAIAAVLGLIFAAVSYTRLRRQYKESQFNEYPSFGLPGTKKSRSPDSVAAMDSKLASAAQLYHFQHTKQQIISMEHPSCDAKEPISDDSEAEEDDGDYSVYECPGLAPTGDMEINNPMFVPGNGDGTGNVKTEPNGQAVRGSTQNLSTQ</sequence>
<feature type="compositionally biased region" description="Polar residues" evidence="1">
    <location>
        <begin position="363"/>
        <end position="383"/>
    </location>
</feature>
<evidence type="ECO:0000256" key="2">
    <source>
        <dbReference type="SAM" id="Phobius"/>
    </source>
</evidence>
<feature type="region of interest" description="Disordered" evidence="1">
    <location>
        <begin position="307"/>
        <end position="383"/>
    </location>
</feature>
<protein>
    <submittedName>
        <fullName evidence="5">Neural proliferation differentiation and control protein 1</fullName>
    </submittedName>
</protein>
<proteinExistence type="predicted"/>
<dbReference type="Proteomes" id="UP000046395">
    <property type="component" value="Unassembled WGS sequence"/>
</dbReference>
<reference evidence="5" key="1">
    <citation type="submission" date="2019-12" db="UniProtKB">
        <authorList>
            <consortium name="WormBaseParasite"/>
        </authorList>
    </citation>
    <scope>IDENTIFICATION</scope>
</reference>
<dbReference type="GO" id="GO:0016020">
    <property type="term" value="C:membrane"/>
    <property type="evidence" value="ECO:0007669"/>
    <property type="project" value="InterPro"/>
</dbReference>
<keyword evidence="4" id="KW-1185">Reference proteome</keyword>
<name>A0A5S6QXP3_TRIMR</name>